<dbReference type="Gene3D" id="3.30.420.10">
    <property type="entry name" value="Ribonuclease H-like superfamily/Ribonuclease H"/>
    <property type="match status" value="1"/>
</dbReference>
<dbReference type="GO" id="GO:0003676">
    <property type="term" value="F:nucleic acid binding"/>
    <property type="evidence" value="ECO:0007669"/>
    <property type="project" value="InterPro"/>
</dbReference>
<dbReference type="InterPro" id="IPR036397">
    <property type="entry name" value="RNaseH_sf"/>
</dbReference>
<protein>
    <recommendedName>
        <fullName evidence="4">Tc1-like transposase DDE domain-containing protein</fullName>
    </recommendedName>
</protein>
<feature type="compositionally biased region" description="Polar residues" evidence="1">
    <location>
        <begin position="535"/>
        <end position="544"/>
    </location>
</feature>
<dbReference type="AlphaFoldDB" id="A0A166QZQ8"/>
<dbReference type="STRING" id="436010.A0A166QZQ8"/>
<evidence type="ECO:0000256" key="1">
    <source>
        <dbReference type="SAM" id="MobiDB-lite"/>
    </source>
</evidence>
<keyword evidence="3" id="KW-1185">Reference proteome</keyword>
<proteinExistence type="predicted"/>
<evidence type="ECO:0000313" key="3">
    <source>
        <dbReference type="Proteomes" id="UP000076532"/>
    </source>
</evidence>
<evidence type="ECO:0000313" key="2">
    <source>
        <dbReference type="EMBL" id="KZP27742.1"/>
    </source>
</evidence>
<feature type="compositionally biased region" description="Polar residues" evidence="1">
    <location>
        <begin position="28"/>
        <end position="37"/>
    </location>
</feature>
<gene>
    <name evidence="2" type="ORF">FIBSPDRAFT_730270</name>
</gene>
<accession>A0A166QZQ8</accession>
<feature type="region of interest" description="Disordered" evidence="1">
    <location>
        <begin position="443"/>
        <end position="465"/>
    </location>
</feature>
<reference evidence="2 3" key="1">
    <citation type="journal article" date="2016" name="Mol. Biol. Evol.">
        <title>Comparative Genomics of Early-Diverging Mushroom-Forming Fungi Provides Insights into the Origins of Lignocellulose Decay Capabilities.</title>
        <authorList>
            <person name="Nagy L.G."/>
            <person name="Riley R."/>
            <person name="Tritt A."/>
            <person name="Adam C."/>
            <person name="Daum C."/>
            <person name="Floudas D."/>
            <person name="Sun H."/>
            <person name="Yadav J.S."/>
            <person name="Pangilinan J."/>
            <person name="Larsson K.H."/>
            <person name="Matsuura K."/>
            <person name="Barry K."/>
            <person name="Labutti K."/>
            <person name="Kuo R."/>
            <person name="Ohm R.A."/>
            <person name="Bhattacharya S.S."/>
            <person name="Shirouzu T."/>
            <person name="Yoshinaga Y."/>
            <person name="Martin F.M."/>
            <person name="Grigoriev I.V."/>
            <person name="Hibbett D.S."/>
        </authorList>
    </citation>
    <scope>NUCLEOTIDE SEQUENCE [LARGE SCALE GENOMIC DNA]</scope>
    <source>
        <strain evidence="2 3">CBS 109695</strain>
    </source>
</reference>
<sequence>MNYFTAIPKPSRQQPVTPIPVDPVDSLSPENVASNEVQLGELDSSEWEDEPNIPVLPAKSLVSIVPASPDNTAGDSEDSDKSQPDEGAPDINSPADAAIWLDPTADDEYEPPRVAVGVTVAELIKGANKHKSFAALFKLNAVRNYLELLQHYNHVPNIKNPVTRASLGVAKAVGKGPYFAKLICRLVRYIDRFHTLPPSRAGKHQAHPSLLNNERIHQAVHRFLTVQGAGEISPLKLQREVNQTIIPVIGLDLGKSTISENTARRWLIKLGYQNTTVKKGVYVDGHEHPNVVALCKQFLARIAEGDHLRTEYDDDNLEPIPPTLGDGECRHVPIHHDKSIFRSNELQQRVWVKDGKMPLCKKGQGKAIHVSDFITEETGRLTLSEQQNADGWWNCERLLKQVENVLPLFERMYPGAVAEFFFDQSSAHGAFAPDALNAKEMNVSPGGKQRRMHSTVIPNDNPNPSLRGRVQDMCFPEHLHPSDPNYARRGQAKGMRAVLEEWGLWEILTAQNGGKELRLECSQCKMSQKARDAQARSTAAQSLSDDAEDEDQAPEDNIAPSALSACCMRRVLSLQADFLTEKPRLQTMIEEAGHKCYFLPKFHCELNPIEMYWGWVKIRLRALADGTFPTAKRLVPELLDACPVKVIRAFYRKTWRYMDSYRKGLDAKLAEFAVKKYRSHHRIGAGFMMDIHVMHNPE</sequence>
<organism evidence="2 3">
    <name type="scientific">Athelia psychrophila</name>
    <dbReference type="NCBI Taxonomy" id="1759441"/>
    <lineage>
        <taxon>Eukaryota</taxon>
        <taxon>Fungi</taxon>
        <taxon>Dikarya</taxon>
        <taxon>Basidiomycota</taxon>
        <taxon>Agaricomycotina</taxon>
        <taxon>Agaricomycetes</taxon>
        <taxon>Agaricomycetidae</taxon>
        <taxon>Atheliales</taxon>
        <taxon>Atheliaceae</taxon>
        <taxon>Athelia</taxon>
    </lineage>
</organism>
<name>A0A166QZQ8_9AGAM</name>
<dbReference type="Proteomes" id="UP000076532">
    <property type="component" value="Unassembled WGS sequence"/>
</dbReference>
<dbReference type="EMBL" id="KV417507">
    <property type="protein sequence ID" value="KZP27742.1"/>
    <property type="molecule type" value="Genomic_DNA"/>
</dbReference>
<evidence type="ECO:0008006" key="4">
    <source>
        <dbReference type="Google" id="ProtNLM"/>
    </source>
</evidence>
<dbReference type="OrthoDB" id="2449121at2759"/>
<dbReference type="PANTHER" id="PTHR35871:SF1">
    <property type="entry name" value="CXC1-LIKE CYSTEINE CLUSTER ASSOCIATED WITH KDZ TRANSPOSASES DOMAIN-CONTAINING PROTEIN"/>
    <property type="match status" value="1"/>
</dbReference>
<feature type="region of interest" description="Disordered" evidence="1">
    <location>
        <begin position="1"/>
        <end position="95"/>
    </location>
</feature>
<feature type="compositionally biased region" description="Acidic residues" evidence="1">
    <location>
        <begin position="545"/>
        <end position="554"/>
    </location>
</feature>
<dbReference type="PANTHER" id="PTHR35871">
    <property type="entry name" value="EXPRESSED PROTEIN"/>
    <property type="match status" value="1"/>
</dbReference>
<feature type="region of interest" description="Disordered" evidence="1">
    <location>
        <begin position="532"/>
        <end position="555"/>
    </location>
</feature>